<dbReference type="SUPFAM" id="SSF52540">
    <property type="entry name" value="P-loop containing nucleoside triphosphate hydrolases"/>
    <property type="match status" value="1"/>
</dbReference>
<dbReference type="AlphaFoldDB" id="B8GGT3"/>
<keyword evidence="5" id="KW-0547">Nucleotide-binding</keyword>
<keyword evidence="6" id="KW-0067">ATP-binding</keyword>
<dbReference type="RefSeq" id="WP_012617657.1">
    <property type="nucleotide sequence ID" value="NC_011832.1"/>
</dbReference>
<dbReference type="Proteomes" id="UP000002457">
    <property type="component" value="Chromosome"/>
</dbReference>
<dbReference type="SMART" id="SM00382">
    <property type="entry name" value="AAA"/>
    <property type="match status" value="1"/>
</dbReference>
<dbReference type="InterPro" id="IPR017871">
    <property type="entry name" value="ABC_transporter-like_CS"/>
</dbReference>
<dbReference type="HOGENOM" id="CLU_000604_1_2_2"/>
<dbReference type="InterPro" id="IPR027417">
    <property type="entry name" value="P-loop_NTPase"/>
</dbReference>
<keyword evidence="8" id="KW-0472">Membrane</keyword>
<dbReference type="GeneID" id="7271720"/>
<gene>
    <name evidence="10" type="ordered locus">Mpal_0987</name>
</gene>
<name>B8GGT3_METPE</name>
<protein>
    <submittedName>
        <fullName evidence="10">ABC transporter related</fullName>
    </submittedName>
</protein>
<comment type="subcellular location">
    <subcellularLocation>
        <location evidence="1">Cell membrane</location>
    </subcellularLocation>
</comment>
<dbReference type="PROSITE" id="PS50893">
    <property type="entry name" value="ABC_TRANSPORTER_2"/>
    <property type="match status" value="1"/>
</dbReference>
<dbReference type="PANTHER" id="PTHR42711">
    <property type="entry name" value="ABC TRANSPORTER ATP-BINDING PROTEIN"/>
    <property type="match status" value="1"/>
</dbReference>
<dbReference type="KEGG" id="mpl:Mpal_0987"/>
<sequence>MKIIGAVIVAEDLLKKFGEAVAVDRISFTVQEGEVFGVLGPNGAGKTTTMRMVECISPRSGGNLSIFGMDPVKDQRQIRAMLGVVPQENNLDGELSVYDNLLMYSRFFDIPKRKAAERVEELLDFMQLKEKRDMVIETLSGGMKRRLILARALVNEPKLIVLDEPTTGLDPQARNLIWEKLHTLQREGVTILLSTHYLDEAARFCDRLIIMHHGGILVEGPPASIVSASMGSHLVETRALPVVLACLDQQDLVYDQVGEAVFISTEKPDEVTGLLLATCGPLEIAVRRPTLEDVFLKLTGRGLVD</sequence>
<evidence type="ECO:0000256" key="6">
    <source>
        <dbReference type="ARBA" id="ARBA00022840"/>
    </source>
</evidence>
<evidence type="ECO:0000256" key="8">
    <source>
        <dbReference type="ARBA" id="ARBA00023136"/>
    </source>
</evidence>
<accession>B8GGT3</accession>
<evidence type="ECO:0000259" key="9">
    <source>
        <dbReference type="PROSITE" id="PS50893"/>
    </source>
</evidence>
<dbReference type="FunFam" id="3.40.50.300:FF:000589">
    <property type="entry name" value="ABC transporter, ATP-binding subunit"/>
    <property type="match status" value="1"/>
</dbReference>
<evidence type="ECO:0000256" key="1">
    <source>
        <dbReference type="ARBA" id="ARBA00004236"/>
    </source>
</evidence>
<evidence type="ECO:0000256" key="2">
    <source>
        <dbReference type="ARBA" id="ARBA00005417"/>
    </source>
</evidence>
<dbReference type="STRING" id="521011.Mpal_0987"/>
<dbReference type="EMBL" id="CP001338">
    <property type="protein sequence ID" value="ACL16338.1"/>
    <property type="molecule type" value="Genomic_DNA"/>
</dbReference>
<feature type="domain" description="ABC transporter" evidence="9">
    <location>
        <begin position="8"/>
        <end position="238"/>
    </location>
</feature>
<dbReference type="InterPro" id="IPR003593">
    <property type="entry name" value="AAA+_ATPase"/>
</dbReference>
<organism evidence="10 11">
    <name type="scientific">Methanosphaerula palustris (strain ATCC BAA-1556 / DSM 19958 / E1-9c)</name>
    <dbReference type="NCBI Taxonomy" id="521011"/>
    <lineage>
        <taxon>Archaea</taxon>
        <taxon>Methanobacteriati</taxon>
        <taxon>Methanobacteriota</taxon>
        <taxon>Stenosarchaea group</taxon>
        <taxon>Methanomicrobia</taxon>
        <taxon>Methanomicrobiales</taxon>
        <taxon>Methanoregulaceae</taxon>
        <taxon>Methanosphaerula</taxon>
    </lineage>
</organism>
<keyword evidence="7" id="KW-1278">Translocase</keyword>
<dbReference type="InterPro" id="IPR050763">
    <property type="entry name" value="ABC_transporter_ATP-binding"/>
</dbReference>
<dbReference type="PANTHER" id="PTHR42711:SF5">
    <property type="entry name" value="ABC TRANSPORTER ATP-BINDING PROTEIN NATA"/>
    <property type="match status" value="1"/>
</dbReference>
<dbReference type="Pfam" id="PF00005">
    <property type="entry name" value="ABC_tran"/>
    <property type="match status" value="1"/>
</dbReference>
<dbReference type="GO" id="GO:0005524">
    <property type="term" value="F:ATP binding"/>
    <property type="evidence" value="ECO:0007669"/>
    <property type="project" value="UniProtKB-KW"/>
</dbReference>
<evidence type="ECO:0000256" key="4">
    <source>
        <dbReference type="ARBA" id="ARBA00022475"/>
    </source>
</evidence>
<keyword evidence="11" id="KW-1185">Reference proteome</keyword>
<dbReference type="GO" id="GO:0016887">
    <property type="term" value="F:ATP hydrolysis activity"/>
    <property type="evidence" value="ECO:0007669"/>
    <property type="project" value="InterPro"/>
</dbReference>
<evidence type="ECO:0000313" key="10">
    <source>
        <dbReference type="EMBL" id="ACL16338.1"/>
    </source>
</evidence>
<reference evidence="10 11" key="1">
    <citation type="journal article" date="2015" name="Genome Announc.">
        <title>Complete Genome Sequence of Methanosphaerula palustris E1-9CT, a Hydrogenotrophic Methanogen Isolated from a Minerotrophic Fen Peatland.</title>
        <authorList>
            <person name="Cadillo-Quiroz H."/>
            <person name="Browne P."/>
            <person name="Kyrpides N."/>
            <person name="Woyke T."/>
            <person name="Goodwin L."/>
            <person name="Detter C."/>
            <person name="Yavitt J.B."/>
            <person name="Zinder S.H."/>
        </authorList>
    </citation>
    <scope>NUCLEOTIDE SEQUENCE [LARGE SCALE GENOMIC DNA]</scope>
    <source>
        <strain evidence="11">ATCC BAA-1556 / DSM 19958 / E1-9c</strain>
    </source>
</reference>
<dbReference type="GO" id="GO:0005886">
    <property type="term" value="C:plasma membrane"/>
    <property type="evidence" value="ECO:0007669"/>
    <property type="project" value="UniProtKB-SubCell"/>
</dbReference>
<dbReference type="PROSITE" id="PS00211">
    <property type="entry name" value="ABC_TRANSPORTER_1"/>
    <property type="match status" value="1"/>
</dbReference>
<evidence type="ECO:0000256" key="3">
    <source>
        <dbReference type="ARBA" id="ARBA00022448"/>
    </source>
</evidence>
<evidence type="ECO:0000256" key="5">
    <source>
        <dbReference type="ARBA" id="ARBA00022741"/>
    </source>
</evidence>
<keyword evidence="3" id="KW-0813">Transport</keyword>
<proteinExistence type="inferred from homology"/>
<keyword evidence="4" id="KW-1003">Cell membrane</keyword>
<dbReference type="Gene3D" id="3.40.50.300">
    <property type="entry name" value="P-loop containing nucleotide triphosphate hydrolases"/>
    <property type="match status" value="1"/>
</dbReference>
<evidence type="ECO:0000313" key="11">
    <source>
        <dbReference type="Proteomes" id="UP000002457"/>
    </source>
</evidence>
<dbReference type="InterPro" id="IPR003439">
    <property type="entry name" value="ABC_transporter-like_ATP-bd"/>
</dbReference>
<comment type="similarity">
    <text evidence="2">Belongs to the ABC transporter superfamily.</text>
</comment>
<dbReference type="eggNOG" id="arCOG00194">
    <property type="taxonomic scope" value="Archaea"/>
</dbReference>
<evidence type="ECO:0000256" key="7">
    <source>
        <dbReference type="ARBA" id="ARBA00022967"/>
    </source>
</evidence>